<dbReference type="Pfam" id="PF10936">
    <property type="entry name" value="DUF2617"/>
    <property type="match status" value="1"/>
</dbReference>
<dbReference type="AlphaFoldDB" id="A0A5J5KZB8"/>
<organism evidence="1 2">
    <name type="scientific">Kocuria coralli</name>
    <dbReference type="NCBI Taxonomy" id="1461025"/>
    <lineage>
        <taxon>Bacteria</taxon>
        <taxon>Bacillati</taxon>
        <taxon>Actinomycetota</taxon>
        <taxon>Actinomycetes</taxon>
        <taxon>Micrococcales</taxon>
        <taxon>Micrococcaceae</taxon>
        <taxon>Kocuria</taxon>
    </lineage>
</organism>
<comment type="caution">
    <text evidence="1">The sequence shown here is derived from an EMBL/GenBank/DDBJ whole genome shotgun (WGS) entry which is preliminary data.</text>
</comment>
<dbReference type="InterPro" id="IPR024486">
    <property type="entry name" value="DUF2617"/>
</dbReference>
<name>A0A5J5KZB8_9MICC</name>
<sequence length="211" mass="22793">MTTRFGELSPMPANTLHLDRELPAPPSALQSTGDVKAMTFEPGPDLLPAIESATVEVPGSQEISVELRLLETGHQVVLHVDGQRWVETLTDVGTQDCYPPISQLRDDPVSGSLLYEARCTITEHSPRGLRRQRERALATCASASGSLVRAGEKAGGTSRARADDAGLCVFGNQEDEILWRSWRILPGANRLVQTSSTVWLAAFGSTLSRAS</sequence>
<proteinExistence type="predicted"/>
<keyword evidence="2" id="KW-1185">Reference proteome</keyword>
<evidence type="ECO:0000313" key="1">
    <source>
        <dbReference type="EMBL" id="KAA9394186.1"/>
    </source>
</evidence>
<protein>
    <submittedName>
        <fullName evidence="1">DUF2617 family protein</fullName>
    </submittedName>
</protein>
<reference evidence="1 2" key="1">
    <citation type="submission" date="2019-05" db="EMBL/GenBank/DDBJ databases">
        <title>Kocuria coralli sp. nov., a novel actinobacterium isolated from coral reef seawater.</title>
        <authorList>
            <person name="Li J."/>
        </authorList>
    </citation>
    <scope>NUCLEOTIDE SEQUENCE [LARGE SCALE GENOMIC DNA]</scope>
    <source>
        <strain evidence="1 2">SCSIO 13007</strain>
    </source>
</reference>
<dbReference type="Proteomes" id="UP000325957">
    <property type="component" value="Unassembled WGS sequence"/>
</dbReference>
<dbReference type="EMBL" id="SZWF01000008">
    <property type="protein sequence ID" value="KAA9394186.1"/>
    <property type="molecule type" value="Genomic_DNA"/>
</dbReference>
<dbReference type="OrthoDB" id="4879659at2"/>
<gene>
    <name evidence="1" type="ORF">FCK90_08000</name>
</gene>
<accession>A0A5J5KZB8</accession>
<evidence type="ECO:0000313" key="2">
    <source>
        <dbReference type="Proteomes" id="UP000325957"/>
    </source>
</evidence>